<dbReference type="SUPFAM" id="SSF52540">
    <property type="entry name" value="P-loop containing nucleoside triphosphate hydrolases"/>
    <property type="match status" value="1"/>
</dbReference>
<gene>
    <name evidence="1" type="ORF">TrRE_jg5643</name>
</gene>
<proteinExistence type="predicted"/>
<dbReference type="Pfam" id="PF13469">
    <property type="entry name" value="Sulfotransfer_3"/>
    <property type="match status" value="1"/>
</dbReference>
<evidence type="ECO:0000313" key="2">
    <source>
        <dbReference type="Proteomes" id="UP001165082"/>
    </source>
</evidence>
<keyword evidence="2" id="KW-1185">Reference proteome</keyword>
<dbReference type="InterPro" id="IPR027417">
    <property type="entry name" value="P-loop_NTPase"/>
</dbReference>
<accession>A0A9W6ZHI6</accession>
<dbReference type="OrthoDB" id="193688at2759"/>
<name>A0A9W6ZHI6_9STRA</name>
<sequence>MEKTPTNVITARWLHLLFNVVGKGERTPTTARFVFIQRHPLATAISQKKWPRCKILSTFELVAHWAAVTEKIEETVKELGELVVGVVKLEDLTANPKKEIAGILKQLKVEPVKKDFKTRVREDPNKRYIREYCRQLYSDANARTEQLLILEKYGDIAKRWGYEIEQFCH</sequence>
<dbReference type="Gene3D" id="3.40.50.300">
    <property type="entry name" value="P-loop containing nucleotide triphosphate hydrolases"/>
    <property type="match status" value="1"/>
</dbReference>
<evidence type="ECO:0000313" key="1">
    <source>
        <dbReference type="EMBL" id="GMH52366.1"/>
    </source>
</evidence>
<protein>
    <recommendedName>
        <fullName evidence="3">Sulfotransferase</fullName>
    </recommendedName>
</protein>
<organism evidence="1 2">
    <name type="scientific">Triparma retinervis</name>
    <dbReference type="NCBI Taxonomy" id="2557542"/>
    <lineage>
        <taxon>Eukaryota</taxon>
        <taxon>Sar</taxon>
        <taxon>Stramenopiles</taxon>
        <taxon>Ochrophyta</taxon>
        <taxon>Bolidophyceae</taxon>
        <taxon>Parmales</taxon>
        <taxon>Triparmaceae</taxon>
        <taxon>Triparma</taxon>
    </lineage>
</organism>
<reference evidence="1" key="1">
    <citation type="submission" date="2022-07" db="EMBL/GenBank/DDBJ databases">
        <title>Genome analysis of Parmales, a sister group of diatoms, reveals the evolutionary specialization of diatoms from phago-mixotrophs to photoautotrophs.</title>
        <authorList>
            <person name="Ban H."/>
            <person name="Sato S."/>
            <person name="Yoshikawa S."/>
            <person name="Kazumasa Y."/>
            <person name="Nakamura Y."/>
            <person name="Ichinomiya M."/>
            <person name="Saitoh K."/>
            <person name="Sato N."/>
            <person name="Blanc-Mathieu R."/>
            <person name="Endo H."/>
            <person name="Kuwata A."/>
            <person name="Ogata H."/>
        </authorList>
    </citation>
    <scope>NUCLEOTIDE SEQUENCE</scope>
</reference>
<dbReference type="EMBL" id="BRXZ01000736">
    <property type="protein sequence ID" value="GMH52366.1"/>
    <property type="molecule type" value="Genomic_DNA"/>
</dbReference>
<evidence type="ECO:0008006" key="3">
    <source>
        <dbReference type="Google" id="ProtNLM"/>
    </source>
</evidence>
<dbReference type="AlphaFoldDB" id="A0A9W6ZHI6"/>
<comment type="caution">
    <text evidence="1">The sequence shown here is derived from an EMBL/GenBank/DDBJ whole genome shotgun (WGS) entry which is preliminary data.</text>
</comment>
<dbReference type="Proteomes" id="UP001165082">
    <property type="component" value="Unassembled WGS sequence"/>
</dbReference>